<reference evidence="2 3" key="1">
    <citation type="journal article" date="2019" name="Nat. Ecol. Evol.">
        <title>Megaphylogeny resolves global patterns of mushroom evolution.</title>
        <authorList>
            <person name="Varga T."/>
            <person name="Krizsan K."/>
            <person name="Foldi C."/>
            <person name="Dima B."/>
            <person name="Sanchez-Garcia M."/>
            <person name="Sanchez-Ramirez S."/>
            <person name="Szollosi G.J."/>
            <person name="Szarkandi J.G."/>
            <person name="Papp V."/>
            <person name="Albert L."/>
            <person name="Andreopoulos W."/>
            <person name="Angelini C."/>
            <person name="Antonin V."/>
            <person name="Barry K.W."/>
            <person name="Bougher N.L."/>
            <person name="Buchanan P."/>
            <person name="Buyck B."/>
            <person name="Bense V."/>
            <person name="Catcheside P."/>
            <person name="Chovatia M."/>
            <person name="Cooper J."/>
            <person name="Damon W."/>
            <person name="Desjardin D."/>
            <person name="Finy P."/>
            <person name="Geml J."/>
            <person name="Haridas S."/>
            <person name="Hughes K."/>
            <person name="Justo A."/>
            <person name="Karasinski D."/>
            <person name="Kautmanova I."/>
            <person name="Kiss B."/>
            <person name="Kocsube S."/>
            <person name="Kotiranta H."/>
            <person name="LaButti K.M."/>
            <person name="Lechner B.E."/>
            <person name="Liimatainen K."/>
            <person name="Lipzen A."/>
            <person name="Lukacs Z."/>
            <person name="Mihaltcheva S."/>
            <person name="Morgado L.N."/>
            <person name="Niskanen T."/>
            <person name="Noordeloos M.E."/>
            <person name="Ohm R.A."/>
            <person name="Ortiz-Santana B."/>
            <person name="Ovrebo C."/>
            <person name="Racz N."/>
            <person name="Riley R."/>
            <person name="Savchenko A."/>
            <person name="Shiryaev A."/>
            <person name="Soop K."/>
            <person name="Spirin V."/>
            <person name="Szebenyi C."/>
            <person name="Tomsovsky M."/>
            <person name="Tulloss R.E."/>
            <person name="Uehling J."/>
            <person name="Grigoriev I.V."/>
            <person name="Vagvolgyi C."/>
            <person name="Papp T."/>
            <person name="Martin F.M."/>
            <person name="Miettinen O."/>
            <person name="Hibbett D.S."/>
            <person name="Nagy L.G."/>
        </authorList>
    </citation>
    <scope>NUCLEOTIDE SEQUENCE [LARGE SCALE GENOMIC DNA]</scope>
    <source>
        <strain evidence="2 3">OMC1185</strain>
    </source>
</reference>
<name>A0A5C3NGD6_9AGAM</name>
<dbReference type="InterPro" id="IPR032675">
    <property type="entry name" value="LRR_dom_sf"/>
</dbReference>
<dbReference type="Proteomes" id="UP000305948">
    <property type="component" value="Unassembled WGS sequence"/>
</dbReference>
<dbReference type="OrthoDB" id="3543113at2759"/>
<protein>
    <recommendedName>
        <fullName evidence="1">F-box domain-containing protein</fullName>
    </recommendedName>
</protein>
<gene>
    <name evidence="2" type="ORF">OE88DRAFT_631743</name>
</gene>
<dbReference type="InterPro" id="IPR001810">
    <property type="entry name" value="F-box_dom"/>
</dbReference>
<dbReference type="EMBL" id="ML213504">
    <property type="protein sequence ID" value="TFK55536.1"/>
    <property type="molecule type" value="Genomic_DNA"/>
</dbReference>
<dbReference type="SUPFAM" id="SSF52047">
    <property type="entry name" value="RNI-like"/>
    <property type="match status" value="1"/>
</dbReference>
<accession>A0A5C3NGD6</accession>
<keyword evidence="3" id="KW-1185">Reference proteome</keyword>
<evidence type="ECO:0000313" key="3">
    <source>
        <dbReference type="Proteomes" id="UP000305948"/>
    </source>
</evidence>
<evidence type="ECO:0000313" key="2">
    <source>
        <dbReference type="EMBL" id="TFK55536.1"/>
    </source>
</evidence>
<dbReference type="Pfam" id="PF12937">
    <property type="entry name" value="F-box-like"/>
    <property type="match status" value="1"/>
</dbReference>
<proteinExistence type="predicted"/>
<organism evidence="2 3">
    <name type="scientific">Heliocybe sulcata</name>
    <dbReference type="NCBI Taxonomy" id="5364"/>
    <lineage>
        <taxon>Eukaryota</taxon>
        <taxon>Fungi</taxon>
        <taxon>Dikarya</taxon>
        <taxon>Basidiomycota</taxon>
        <taxon>Agaricomycotina</taxon>
        <taxon>Agaricomycetes</taxon>
        <taxon>Gloeophyllales</taxon>
        <taxon>Gloeophyllaceae</taxon>
        <taxon>Heliocybe</taxon>
    </lineage>
</organism>
<dbReference type="AlphaFoldDB" id="A0A5C3NGD6"/>
<evidence type="ECO:0000259" key="1">
    <source>
        <dbReference type="Pfam" id="PF12937"/>
    </source>
</evidence>
<feature type="domain" description="F-box" evidence="1">
    <location>
        <begin position="30"/>
        <end position="69"/>
    </location>
</feature>
<dbReference type="Gene3D" id="3.80.10.10">
    <property type="entry name" value="Ribonuclease Inhibitor"/>
    <property type="match status" value="1"/>
</dbReference>
<sequence length="569" mass="64971">MLRPPRTRHGFPRRISFIGDDMHKCLTIAEVLTHILEHIPASGDLASIATVCHAFSECALEILWRETCLGKLVVHTIPASLLNISEVRKRGVWATTVECIVRPPRPEDMGRLLHYASFVRSLEIRDIYPVGSYRDTAQLDSSICGVLTSLQRTQRAFPRLRSLTSTRLPDWIHEHMNIFLAPSVRKLKLGIFASSVHTWLSLLAQIQHSCPHLEDLQMGDWPGSQELLRRTYEFIPSFKHMRRLEYTQTVPDTTIFHLLAELDALENLSFKLSLCGRYRRLIGPTLENHNAGWFRSLKTLNVYSPKLSYIESLLSMVTFAPLEQLRFSYPARGSDEKPLDKYLAFPSLRAFNLTIGRLDLAGPLFAHMSLPRLEELSIEYNERTDLLGELVSAISTACSRTSLKRLRLQHVRGDSSEDLSIPIGSVLRPLFPFRRIERMRLSSRRPFKMSNKIVEEFALSWPDLKDIDLGMYSSRLASTVTFKGLVSLASHCPNLELISLPMNVTSVPTIKALGYKDARRNHNVKELDFRRSPIPAKRVKKIKSLLLQIFPALQRIHSSERRILELAGR</sequence>